<gene>
    <name evidence="2" type="ORF">GCM10011369_32280</name>
</gene>
<evidence type="ECO:0000313" key="3">
    <source>
        <dbReference type="Proteomes" id="UP000619743"/>
    </source>
</evidence>
<keyword evidence="3" id="KW-1185">Reference proteome</keyword>
<dbReference type="EMBL" id="BMDX01000022">
    <property type="protein sequence ID" value="GGA87747.1"/>
    <property type="molecule type" value="Genomic_DNA"/>
</dbReference>
<evidence type="ECO:0000313" key="2">
    <source>
        <dbReference type="EMBL" id="GGA87747.1"/>
    </source>
</evidence>
<comment type="caution">
    <text evidence="2">The sequence shown here is derived from an EMBL/GenBank/DDBJ whole genome shotgun (WGS) entry which is preliminary data.</text>
</comment>
<sequence>MTELNIKRGKYQHYKGNEYHVLDLVTHSETEETMVLYRPLYGDQKLWVRPYDMFFETVEIDGEVIERFRYLGPID</sequence>
<dbReference type="RefSeq" id="WP_188708294.1">
    <property type="nucleotide sequence ID" value="NZ_BMDX01000022.1"/>
</dbReference>
<reference evidence="3" key="1">
    <citation type="journal article" date="2019" name="Int. J. Syst. Evol. Microbiol.">
        <title>The Global Catalogue of Microorganisms (GCM) 10K type strain sequencing project: providing services to taxonomists for standard genome sequencing and annotation.</title>
        <authorList>
            <consortium name="The Broad Institute Genomics Platform"/>
            <consortium name="The Broad Institute Genome Sequencing Center for Infectious Disease"/>
            <person name="Wu L."/>
            <person name="Ma J."/>
        </authorList>
    </citation>
    <scope>NUCLEOTIDE SEQUENCE [LARGE SCALE GENOMIC DNA]</scope>
    <source>
        <strain evidence="3">CGMCC 1.10130</strain>
    </source>
</reference>
<feature type="domain" description="DUF1653" evidence="1">
    <location>
        <begin position="9"/>
        <end position="69"/>
    </location>
</feature>
<dbReference type="Proteomes" id="UP000619743">
    <property type="component" value="Unassembled WGS sequence"/>
</dbReference>
<protein>
    <recommendedName>
        <fullName evidence="1">DUF1653 domain-containing protein</fullName>
    </recommendedName>
</protein>
<dbReference type="Pfam" id="PF07866">
    <property type="entry name" value="DUF1653"/>
    <property type="match status" value="1"/>
</dbReference>
<name>A0A8J2U955_9GAMM</name>
<evidence type="ECO:0000259" key="1">
    <source>
        <dbReference type="Pfam" id="PF07866"/>
    </source>
</evidence>
<dbReference type="InterPro" id="IPR023387">
    <property type="entry name" value="DUF1653-like_dom"/>
</dbReference>
<dbReference type="InterPro" id="IPR037135">
    <property type="entry name" value="DUF1653-like_dom_sf"/>
</dbReference>
<proteinExistence type="predicted"/>
<dbReference type="AlphaFoldDB" id="A0A8J2U955"/>
<dbReference type="Gene3D" id="2.30.30.320">
    <property type="entry name" value="DUF1653-like domain"/>
    <property type="match status" value="1"/>
</dbReference>
<accession>A0A8J2U955</accession>
<organism evidence="2 3">
    <name type="scientific">Neiella marina</name>
    <dbReference type="NCBI Taxonomy" id="508461"/>
    <lineage>
        <taxon>Bacteria</taxon>
        <taxon>Pseudomonadati</taxon>
        <taxon>Pseudomonadota</taxon>
        <taxon>Gammaproteobacteria</taxon>
        <taxon>Alteromonadales</taxon>
        <taxon>Echinimonadaceae</taxon>
        <taxon>Neiella</taxon>
    </lineage>
</organism>